<organism evidence="1 2">
    <name type="scientific">Citrus sinensis</name>
    <name type="common">Sweet orange</name>
    <name type="synonym">Citrus aurantium var. sinensis</name>
    <dbReference type="NCBI Taxonomy" id="2711"/>
    <lineage>
        <taxon>Eukaryota</taxon>
        <taxon>Viridiplantae</taxon>
        <taxon>Streptophyta</taxon>
        <taxon>Embryophyta</taxon>
        <taxon>Tracheophyta</taxon>
        <taxon>Spermatophyta</taxon>
        <taxon>Magnoliopsida</taxon>
        <taxon>eudicotyledons</taxon>
        <taxon>Gunneridae</taxon>
        <taxon>Pentapetalae</taxon>
        <taxon>rosids</taxon>
        <taxon>malvids</taxon>
        <taxon>Sapindales</taxon>
        <taxon>Rutaceae</taxon>
        <taxon>Aurantioideae</taxon>
        <taxon>Citrus</taxon>
    </lineage>
</organism>
<accession>A0ACB8K1W4</accession>
<name>A0ACB8K1W4_CITSI</name>
<dbReference type="Proteomes" id="UP000829398">
    <property type="component" value="Chromosome 6"/>
</dbReference>
<protein>
    <submittedName>
        <fullName evidence="1">Uncharacterized protein</fullName>
    </submittedName>
</protein>
<gene>
    <name evidence="1" type="ORF">KPL71_018891</name>
</gene>
<reference evidence="2" key="1">
    <citation type="journal article" date="2023" name="Hortic. Res.">
        <title>A chromosome-level phased genome enabling allele-level studies in sweet orange: a case study on citrus Huanglongbing tolerance.</title>
        <authorList>
            <person name="Wu B."/>
            <person name="Yu Q."/>
            <person name="Deng Z."/>
            <person name="Duan Y."/>
            <person name="Luo F."/>
            <person name="Gmitter F. Jr."/>
        </authorList>
    </citation>
    <scope>NUCLEOTIDE SEQUENCE [LARGE SCALE GENOMIC DNA]</scope>
    <source>
        <strain evidence="2">cv. Valencia</strain>
    </source>
</reference>
<sequence length="357" mass="39490">MATTAVFDEYQCDIYQPEDDDLIQSTHDHEAIFSLHLFSATPNIMNKNLIVLQQDLLGGCAYWSANLSRCLSALNVAFHAHPSIIYKITSYAHSAANEYHNMGSGIIPLVVIIKAANVSYDINEEAAAIDEAVTRSINTQVLKLAPASKYSIEALEKIKVEGCSQQYCVICLEVMKEGSKAARMPCSHIYHQDCLVNWLKNSSLCPLCRFQLSCPIIGLFPTHRNPPQKMAENKTSTVTDRTSTFINSVSTQNPPPKSNQKQEQEQEEEEGEAGSGPESKRRKTCPTILDKIQEFSPSTSNANFSFTFDTKFAPRSPESTPKFGSFNFAVSDLDSAKAKEAAQEQKVSAVVGEFEKD</sequence>
<proteinExistence type="predicted"/>
<dbReference type="EMBL" id="CM039175">
    <property type="protein sequence ID" value="KAH9738726.1"/>
    <property type="molecule type" value="Genomic_DNA"/>
</dbReference>
<evidence type="ECO:0000313" key="2">
    <source>
        <dbReference type="Proteomes" id="UP000829398"/>
    </source>
</evidence>
<keyword evidence="2" id="KW-1185">Reference proteome</keyword>
<evidence type="ECO:0000313" key="1">
    <source>
        <dbReference type="EMBL" id="KAH9738726.1"/>
    </source>
</evidence>
<comment type="caution">
    <text evidence="1">The sequence shown here is derived from an EMBL/GenBank/DDBJ whole genome shotgun (WGS) entry which is preliminary data.</text>
</comment>